<dbReference type="InterPro" id="IPR027417">
    <property type="entry name" value="P-loop_NTPase"/>
</dbReference>
<dbReference type="SUPFAM" id="SSF52540">
    <property type="entry name" value="P-loop containing nucleoside triphosphate hydrolases"/>
    <property type="match status" value="1"/>
</dbReference>
<dbReference type="OMA" id="NTTMWDD"/>
<comment type="similarity">
    <text evidence="4">Belongs to the ELP4 family.</text>
</comment>
<dbReference type="Gene3D" id="3.40.50.300">
    <property type="entry name" value="P-loop containing nucleotide triphosphate hydrolases"/>
    <property type="match status" value="1"/>
</dbReference>
<name>A0A553PQV3_TIGCA</name>
<accession>A0A553PQV3</accession>
<feature type="region of interest" description="Disordered" evidence="9">
    <location>
        <begin position="1"/>
        <end position="20"/>
    </location>
</feature>
<dbReference type="InterPro" id="IPR008728">
    <property type="entry name" value="Elongator_complex_protein_4"/>
</dbReference>
<dbReference type="PANTHER" id="PTHR12896:SF1">
    <property type="entry name" value="ELONGATOR COMPLEX PROTEIN 4"/>
    <property type="match status" value="1"/>
</dbReference>
<evidence type="ECO:0000256" key="5">
    <source>
        <dbReference type="ARBA" id="ARBA00020265"/>
    </source>
</evidence>
<organism evidence="10 11">
    <name type="scientific">Tigriopus californicus</name>
    <name type="common">Marine copepod</name>
    <dbReference type="NCBI Taxonomy" id="6832"/>
    <lineage>
        <taxon>Eukaryota</taxon>
        <taxon>Metazoa</taxon>
        <taxon>Ecdysozoa</taxon>
        <taxon>Arthropoda</taxon>
        <taxon>Crustacea</taxon>
        <taxon>Multicrustacea</taxon>
        <taxon>Hexanauplia</taxon>
        <taxon>Copepoda</taxon>
        <taxon>Harpacticoida</taxon>
        <taxon>Harpacticidae</taxon>
        <taxon>Tigriopus</taxon>
    </lineage>
</organism>
<dbReference type="GO" id="GO:0033588">
    <property type="term" value="C:elongator holoenzyme complex"/>
    <property type="evidence" value="ECO:0007669"/>
    <property type="project" value="InterPro"/>
</dbReference>
<evidence type="ECO:0000313" key="11">
    <source>
        <dbReference type="Proteomes" id="UP000318571"/>
    </source>
</evidence>
<keyword evidence="7" id="KW-0819">tRNA processing</keyword>
<dbReference type="GO" id="GO:0002098">
    <property type="term" value="P:tRNA wobble uridine modification"/>
    <property type="evidence" value="ECO:0007669"/>
    <property type="project" value="InterPro"/>
</dbReference>
<evidence type="ECO:0000256" key="2">
    <source>
        <dbReference type="ARBA" id="ARBA00004496"/>
    </source>
</evidence>
<keyword evidence="6" id="KW-0963">Cytoplasm</keyword>
<dbReference type="GO" id="GO:0008023">
    <property type="term" value="C:transcription elongation factor complex"/>
    <property type="evidence" value="ECO:0007669"/>
    <property type="project" value="TreeGrafter"/>
</dbReference>
<comment type="caution">
    <text evidence="10">The sequence shown here is derived from an EMBL/GenBank/DDBJ whole genome shotgun (WGS) entry which is preliminary data.</text>
</comment>
<evidence type="ECO:0000313" key="10">
    <source>
        <dbReference type="EMBL" id="TRY80051.1"/>
    </source>
</evidence>
<dbReference type="Proteomes" id="UP000318571">
    <property type="component" value="Chromosome 6"/>
</dbReference>
<protein>
    <recommendedName>
        <fullName evidence="5">Elongator complex protein 4</fullName>
    </recommendedName>
</protein>
<keyword evidence="8" id="KW-0539">Nucleus</keyword>
<dbReference type="AlphaFoldDB" id="A0A553PQV3"/>
<reference evidence="10 11" key="1">
    <citation type="journal article" date="2018" name="Nat. Ecol. Evol.">
        <title>Genomic signatures of mitonuclear coevolution across populations of Tigriopus californicus.</title>
        <authorList>
            <person name="Barreto F.S."/>
            <person name="Watson E.T."/>
            <person name="Lima T.G."/>
            <person name="Willett C.S."/>
            <person name="Edmands S."/>
            <person name="Li W."/>
            <person name="Burton R.S."/>
        </authorList>
    </citation>
    <scope>NUCLEOTIDE SEQUENCE [LARGE SCALE GENOMIC DNA]</scope>
    <source>
        <strain evidence="10 11">San Diego</strain>
    </source>
</reference>
<comment type="pathway">
    <text evidence="3">tRNA modification; 5-methoxycarbonylmethyl-2-thiouridine-tRNA biosynthesis.</text>
</comment>
<evidence type="ECO:0000256" key="7">
    <source>
        <dbReference type="ARBA" id="ARBA00022694"/>
    </source>
</evidence>
<dbReference type="Pfam" id="PF05625">
    <property type="entry name" value="PAXNEB"/>
    <property type="match status" value="1"/>
</dbReference>
<evidence type="ECO:0000256" key="6">
    <source>
        <dbReference type="ARBA" id="ARBA00022490"/>
    </source>
</evidence>
<sequence length="356" mass="39961">MASTTSFQKKGGSKFPTIPGTRPSSYNLQLLTSSGIPSLDALFEGGWPLGSVILIQNDPDSGANLTNYTRLLLKYFLAEGVVQRHALFYGGSEGPGPSHPFSLLPQKVNANPPKSAQGQNSADDQLQIAWRYQNQGPKSSQIEPVEVKHHFNLNKLMDPTDLEQVPRHSWDGDYMNIGDNYFHNLLDQIRTILQTETFSTHPSSHPKNLLRIGISDLDSPWWASDDEDRSGLTAFLMALRSLMRQYLGVCVLTAQINLDMDDRAWQNVYECVDGVIKLSPFSEVTRQDPMFKDHHGFLEILKIPGFNVLRPSQANLGKFLFRSQRTRFNVDRIHLPPALDQDPPKPKPLGHGDIDF</sequence>
<gene>
    <name evidence="10" type="ORF">TCAL_09794</name>
</gene>
<proteinExistence type="inferred from homology"/>
<evidence type="ECO:0000256" key="3">
    <source>
        <dbReference type="ARBA" id="ARBA00005043"/>
    </source>
</evidence>
<comment type="subcellular location">
    <subcellularLocation>
        <location evidence="2">Cytoplasm</location>
    </subcellularLocation>
    <subcellularLocation>
        <location evidence="1">Nucleus</location>
    </subcellularLocation>
</comment>
<feature type="compositionally biased region" description="Basic and acidic residues" evidence="9">
    <location>
        <begin position="342"/>
        <end position="356"/>
    </location>
</feature>
<evidence type="ECO:0000256" key="8">
    <source>
        <dbReference type="ARBA" id="ARBA00023242"/>
    </source>
</evidence>
<dbReference type="PANTHER" id="PTHR12896">
    <property type="entry name" value="PAX6 NEIGHBOR PROTEIN PAXNEB"/>
    <property type="match status" value="1"/>
</dbReference>
<dbReference type="OrthoDB" id="289162at2759"/>
<evidence type="ECO:0000256" key="1">
    <source>
        <dbReference type="ARBA" id="ARBA00004123"/>
    </source>
</evidence>
<feature type="region of interest" description="Disordered" evidence="9">
    <location>
        <begin position="333"/>
        <end position="356"/>
    </location>
</feature>
<keyword evidence="11" id="KW-1185">Reference proteome</keyword>
<dbReference type="CDD" id="cd19494">
    <property type="entry name" value="Elp4"/>
    <property type="match status" value="1"/>
</dbReference>
<evidence type="ECO:0000256" key="4">
    <source>
        <dbReference type="ARBA" id="ARBA00007573"/>
    </source>
</evidence>
<evidence type="ECO:0000256" key="9">
    <source>
        <dbReference type="SAM" id="MobiDB-lite"/>
    </source>
</evidence>
<dbReference type="STRING" id="6832.A0A553PQV3"/>
<dbReference type="GO" id="GO:0005737">
    <property type="term" value="C:cytoplasm"/>
    <property type="evidence" value="ECO:0007669"/>
    <property type="project" value="UniProtKB-SubCell"/>
</dbReference>
<dbReference type="EMBL" id="VCGU01000002">
    <property type="protein sequence ID" value="TRY80051.1"/>
    <property type="molecule type" value="Genomic_DNA"/>
</dbReference>
<dbReference type="UniPathway" id="UPA00988"/>